<dbReference type="AlphaFoldDB" id="A0A1Y2D9T8"/>
<evidence type="ECO:0000313" key="1">
    <source>
        <dbReference type="EMBL" id="ORY56023.1"/>
    </source>
</evidence>
<dbReference type="OrthoDB" id="2128110at2759"/>
<gene>
    <name evidence="1" type="ORF">LY90DRAFT_669524</name>
</gene>
<comment type="caution">
    <text evidence="1">The sequence shown here is derived from an EMBL/GenBank/DDBJ whole genome shotgun (WGS) entry which is preliminary data.</text>
</comment>
<evidence type="ECO:0000313" key="2">
    <source>
        <dbReference type="Proteomes" id="UP000193920"/>
    </source>
</evidence>
<organism evidence="1 2">
    <name type="scientific">Neocallimastix californiae</name>
    <dbReference type="NCBI Taxonomy" id="1754190"/>
    <lineage>
        <taxon>Eukaryota</taxon>
        <taxon>Fungi</taxon>
        <taxon>Fungi incertae sedis</taxon>
        <taxon>Chytridiomycota</taxon>
        <taxon>Chytridiomycota incertae sedis</taxon>
        <taxon>Neocallimastigomycetes</taxon>
        <taxon>Neocallimastigales</taxon>
        <taxon>Neocallimastigaceae</taxon>
        <taxon>Neocallimastix</taxon>
    </lineage>
</organism>
<protein>
    <submittedName>
        <fullName evidence="1">Uncharacterized protein</fullName>
    </submittedName>
</protein>
<accession>A0A1Y2D9T8</accession>
<dbReference type="Proteomes" id="UP000193920">
    <property type="component" value="Unassembled WGS sequence"/>
</dbReference>
<keyword evidence="2" id="KW-1185">Reference proteome</keyword>
<dbReference type="EMBL" id="MCOG01000075">
    <property type="protein sequence ID" value="ORY56023.1"/>
    <property type="molecule type" value="Genomic_DNA"/>
</dbReference>
<sequence length="240" mass="27467">MVEFLNQPNISVKNAFEVTLIGEDDSSSKTLKQELFDTVKGPNQYFLVPEESQYLTTHIKVKLPEGSDICDNQEKYSKLGVQVYGIKKFIEMNDDDISEELEQLCYNTVTPVPFNIILDEEKYKKSLIEDLKLLEDGSDVIVTKLLTASYVSKDGDPDQGLCRGYLYLKAMNDCNKIRLEEVKGSKPLPKNYNSVIRVGDKAPQFIKDCLRELKIKPAEKIDYSKAKKVEESDWFVKMEL</sequence>
<reference evidence="1 2" key="1">
    <citation type="submission" date="2016-08" db="EMBL/GenBank/DDBJ databases">
        <title>A Parts List for Fungal Cellulosomes Revealed by Comparative Genomics.</title>
        <authorList>
            <consortium name="DOE Joint Genome Institute"/>
            <person name="Haitjema C.H."/>
            <person name="Gilmore S.P."/>
            <person name="Henske J.K."/>
            <person name="Solomon K.V."/>
            <person name="De Groot R."/>
            <person name="Kuo A."/>
            <person name="Mondo S.J."/>
            <person name="Salamov A.A."/>
            <person name="Labutti K."/>
            <person name="Zhao Z."/>
            <person name="Chiniquy J."/>
            <person name="Barry K."/>
            <person name="Brewer H.M."/>
            <person name="Purvine S.O."/>
            <person name="Wright A.T."/>
            <person name="Boxma B."/>
            <person name="Van Alen T."/>
            <person name="Hackstein J.H."/>
            <person name="Baker S.E."/>
            <person name="Grigoriev I.V."/>
            <person name="O'Malley M.A."/>
        </authorList>
    </citation>
    <scope>NUCLEOTIDE SEQUENCE [LARGE SCALE GENOMIC DNA]</scope>
    <source>
        <strain evidence="1 2">G1</strain>
    </source>
</reference>
<proteinExistence type="predicted"/>
<name>A0A1Y2D9T8_9FUNG</name>